<reference evidence="7 8" key="1">
    <citation type="submission" date="2018-01" db="EMBL/GenBank/DDBJ databases">
        <title>Genomic Encyclopedia of Type Strains, Phase I: the one thousand microbial genomes (KMG-I) project.</title>
        <authorList>
            <person name="Goeker M."/>
        </authorList>
    </citation>
    <scope>NUCLEOTIDE SEQUENCE [LARGE SCALE GENOMIC DNA]</scope>
    <source>
        <strain evidence="7 8">DSM 17960</strain>
    </source>
</reference>
<feature type="domain" description="Glycosyl hydrolase family 30 TIM-barrel" evidence="5">
    <location>
        <begin position="65"/>
        <end position="428"/>
    </location>
</feature>
<keyword evidence="4" id="KW-0326">Glycosidase</keyword>
<keyword evidence="3 4" id="KW-0378">Hydrolase</keyword>
<dbReference type="GO" id="GO:0016020">
    <property type="term" value="C:membrane"/>
    <property type="evidence" value="ECO:0007669"/>
    <property type="project" value="GOC"/>
</dbReference>
<dbReference type="Gene3D" id="2.60.40.1180">
    <property type="entry name" value="Golgi alpha-mannosidase II"/>
    <property type="match status" value="1"/>
</dbReference>
<dbReference type="Pfam" id="PF02055">
    <property type="entry name" value="Glyco_hydro_30"/>
    <property type="match status" value="1"/>
</dbReference>
<evidence type="ECO:0000313" key="8">
    <source>
        <dbReference type="Proteomes" id="UP000237056"/>
    </source>
</evidence>
<feature type="domain" description="Glycosyl hydrolase family 30 beta sandwich" evidence="6">
    <location>
        <begin position="431"/>
        <end position="490"/>
    </location>
</feature>
<evidence type="ECO:0000256" key="3">
    <source>
        <dbReference type="ARBA" id="ARBA00022801"/>
    </source>
</evidence>
<sequence length="496" mass="57623">MKLKGVHILVYIAIQFSMAQNKSWEVTAWETSAQGKLLQKKELVLENTQSSAVIRLEPQIKFQKIVGFGGAFTESTTYLLSKLSAQNRAKILELYFSESGAKYSLCRTHINSCDFSLNHYAYANTPNDVDLKDFSIARDEETIIPTIKEAQKYSKNGFKLIASPWTAPIWMKDNNAWVGGKLKKEYYKTWTLYFQKYFDAYKKHNINFWGLTVENEPNGNGNNWESMLYSPEEMTDFVQNYLGPHLEKNHYKDIQILGYDQNRADLKKWVDVMFQSEKTSKYFAGTAVHWYESTYDYFPEALEYAHSKSPNKYLIQTEACIDAEVPVWKDDNWYWQPHATDWGFDWASEQEKYLHPKYVPVYRYAEDIIGCLNHWVNGWVDWNMVLDKQGGPNWFKNWCIAPIIVDAEKDEVYTTPLYYIMAHFSKFIEPNAHRIGFSNTANLQVTALENPNGSVVVIVLNKESNKQEVQLQLHGFSKVVELAPQSIQTIVFNAKQ</sequence>
<dbReference type="InterPro" id="IPR013780">
    <property type="entry name" value="Glyco_hydro_b"/>
</dbReference>
<dbReference type="InterPro" id="IPR033452">
    <property type="entry name" value="GH30_C"/>
</dbReference>
<gene>
    <name evidence="7" type="ORF">Q361_10734</name>
</gene>
<dbReference type="Gene3D" id="3.20.20.80">
    <property type="entry name" value="Glycosidases"/>
    <property type="match status" value="1"/>
</dbReference>
<keyword evidence="8" id="KW-1185">Reference proteome</keyword>
<name>A0A2S4N7Z0_9FLAO</name>
<organism evidence="7 8">
    <name type="scientific">Flavobacterium croceum DSM 17960</name>
    <dbReference type="NCBI Taxonomy" id="1121886"/>
    <lineage>
        <taxon>Bacteria</taxon>
        <taxon>Pseudomonadati</taxon>
        <taxon>Bacteroidota</taxon>
        <taxon>Flavobacteriia</taxon>
        <taxon>Flavobacteriales</taxon>
        <taxon>Flavobacteriaceae</taxon>
        <taxon>Flavobacterium</taxon>
    </lineage>
</organism>
<evidence type="ECO:0000259" key="5">
    <source>
        <dbReference type="Pfam" id="PF02055"/>
    </source>
</evidence>
<evidence type="ECO:0000256" key="1">
    <source>
        <dbReference type="ARBA" id="ARBA00005382"/>
    </source>
</evidence>
<accession>A0A2S4N7Z0</accession>
<dbReference type="PRINTS" id="PR00843">
    <property type="entry name" value="GLHYDRLASE30"/>
</dbReference>
<protein>
    <submittedName>
        <fullName evidence="7">Glucosylceramidase</fullName>
    </submittedName>
</protein>
<dbReference type="SUPFAM" id="SSF51445">
    <property type="entry name" value="(Trans)glycosidases"/>
    <property type="match status" value="1"/>
</dbReference>
<dbReference type="Proteomes" id="UP000237056">
    <property type="component" value="Unassembled WGS sequence"/>
</dbReference>
<dbReference type="AlphaFoldDB" id="A0A2S4N7Z0"/>
<dbReference type="InterPro" id="IPR001139">
    <property type="entry name" value="Glyco_hydro_30"/>
</dbReference>
<dbReference type="EMBL" id="PQNY01000007">
    <property type="protein sequence ID" value="POS01844.1"/>
    <property type="molecule type" value="Genomic_DNA"/>
</dbReference>
<dbReference type="RefSeq" id="WP_211290368.1">
    <property type="nucleotide sequence ID" value="NZ_PQNY01000007.1"/>
</dbReference>
<dbReference type="Pfam" id="PF17189">
    <property type="entry name" value="Glyco_hydro_30C"/>
    <property type="match status" value="1"/>
</dbReference>
<proteinExistence type="inferred from homology"/>
<evidence type="ECO:0000313" key="7">
    <source>
        <dbReference type="EMBL" id="POS01844.1"/>
    </source>
</evidence>
<comment type="similarity">
    <text evidence="1 4">Belongs to the glycosyl hydrolase 30 family.</text>
</comment>
<dbReference type="GO" id="GO:0006680">
    <property type="term" value="P:glucosylceramide catabolic process"/>
    <property type="evidence" value="ECO:0007669"/>
    <property type="project" value="TreeGrafter"/>
</dbReference>
<dbReference type="GO" id="GO:0004348">
    <property type="term" value="F:glucosylceramidase activity"/>
    <property type="evidence" value="ECO:0007669"/>
    <property type="project" value="InterPro"/>
</dbReference>
<dbReference type="InterPro" id="IPR017853">
    <property type="entry name" value="GH"/>
</dbReference>
<dbReference type="PANTHER" id="PTHR11069:SF23">
    <property type="entry name" value="LYSOSOMAL ACID GLUCOSYLCERAMIDASE"/>
    <property type="match status" value="1"/>
</dbReference>
<evidence type="ECO:0000256" key="4">
    <source>
        <dbReference type="RuleBase" id="RU361188"/>
    </source>
</evidence>
<evidence type="ECO:0000259" key="6">
    <source>
        <dbReference type="Pfam" id="PF17189"/>
    </source>
</evidence>
<evidence type="ECO:0000256" key="2">
    <source>
        <dbReference type="ARBA" id="ARBA00022729"/>
    </source>
</evidence>
<comment type="caution">
    <text evidence="7">The sequence shown here is derived from an EMBL/GenBank/DDBJ whole genome shotgun (WGS) entry which is preliminary data.</text>
</comment>
<dbReference type="InterPro" id="IPR033453">
    <property type="entry name" value="Glyco_hydro_30_TIM-barrel"/>
</dbReference>
<keyword evidence="2" id="KW-0732">Signal</keyword>
<dbReference type="PANTHER" id="PTHR11069">
    <property type="entry name" value="GLUCOSYLCERAMIDASE"/>
    <property type="match status" value="1"/>
</dbReference>